<keyword evidence="4" id="KW-1185">Reference proteome</keyword>
<evidence type="ECO:0000256" key="2">
    <source>
        <dbReference type="SAM" id="SignalP"/>
    </source>
</evidence>
<dbReference type="Proteomes" id="UP000198728">
    <property type="component" value="Unassembled WGS sequence"/>
</dbReference>
<reference evidence="3 4" key="1">
    <citation type="submission" date="2016-10" db="EMBL/GenBank/DDBJ databases">
        <authorList>
            <person name="de Groot N.N."/>
        </authorList>
    </citation>
    <scope>NUCLEOTIDE SEQUENCE [LARGE SCALE GENOMIC DNA]</scope>
    <source>
        <strain evidence="3 4">DSM 19548</strain>
    </source>
</reference>
<accession>A0A1I1G2C9</accession>
<proteinExistence type="predicted"/>
<feature type="chain" id="PRO_5011652354" evidence="2">
    <location>
        <begin position="20"/>
        <end position="80"/>
    </location>
</feature>
<name>A0A1I1G2C9_9RHOB</name>
<feature type="region of interest" description="Disordered" evidence="1">
    <location>
        <begin position="56"/>
        <end position="80"/>
    </location>
</feature>
<evidence type="ECO:0000313" key="4">
    <source>
        <dbReference type="Proteomes" id="UP000198728"/>
    </source>
</evidence>
<dbReference type="OrthoDB" id="7875386at2"/>
<feature type="signal peptide" evidence="2">
    <location>
        <begin position="1"/>
        <end position="19"/>
    </location>
</feature>
<sequence>MKRMALGLVMVAAASSAQAASNMEQTVIADLRRDGVSEECIAKVTLNDAARITGIKNDPNRSDGSKNTSIKNQVKKICAR</sequence>
<dbReference type="EMBL" id="FOLG01000002">
    <property type="protein sequence ID" value="SFC03978.1"/>
    <property type="molecule type" value="Genomic_DNA"/>
</dbReference>
<keyword evidence="2" id="KW-0732">Signal</keyword>
<dbReference type="AlphaFoldDB" id="A0A1I1G2C9"/>
<evidence type="ECO:0000313" key="3">
    <source>
        <dbReference type="EMBL" id="SFC03978.1"/>
    </source>
</evidence>
<evidence type="ECO:0000256" key="1">
    <source>
        <dbReference type="SAM" id="MobiDB-lite"/>
    </source>
</evidence>
<organism evidence="3 4">
    <name type="scientific">Tropicimonas isoalkanivorans</name>
    <dbReference type="NCBI Taxonomy" id="441112"/>
    <lineage>
        <taxon>Bacteria</taxon>
        <taxon>Pseudomonadati</taxon>
        <taxon>Pseudomonadota</taxon>
        <taxon>Alphaproteobacteria</taxon>
        <taxon>Rhodobacterales</taxon>
        <taxon>Roseobacteraceae</taxon>
        <taxon>Tropicimonas</taxon>
    </lineage>
</organism>
<protein>
    <submittedName>
        <fullName evidence="3">Uncharacterized protein</fullName>
    </submittedName>
</protein>
<dbReference type="RefSeq" id="WP_143089823.1">
    <property type="nucleotide sequence ID" value="NZ_FOLG01000002.1"/>
</dbReference>
<gene>
    <name evidence="3" type="ORF">SAMN04488094_102325</name>
</gene>